<reference evidence="1 2" key="1">
    <citation type="submission" date="2019-10" db="EMBL/GenBank/DDBJ databases">
        <title>Whole genome shotgun sequence of Acrocarpospora macrocephala NBRC 16266.</title>
        <authorList>
            <person name="Ichikawa N."/>
            <person name="Kimura A."/>
            <person name="Kitahashi Y."/>
            <person name="Komaki H."/>
            <person name="Oguchi A."/>
        </authorList>
    </citation>
    <scope>NUCLEOTIDE SEQUENCE [LARGE SCALE GENOMIC DNA]</scope>
    <source>
        <strain evidence="1 2">NBRC 16266</strain>
    </source>
</reference>
<organism evidence="1 2">
    <name type="scientific">Acrocarpospora macrocephala</name>
    <dbReference type="NCBI Taxonomy" id="150177"/>
    <lineage>
        <taxon>Bacteria</taxon>
        <taxon>Bacillati</taxon>
        <taxon>Actinomycetota</taxon>
        <taxon>Actinomycetes</taxon>
        <taxon>Streptosporangiales</taxon>
        <taxon>Streptosporangiaceae</taxon>
        <taxon>Acrocarpospora</taxon>
    </lineage>
</organism>
<evidence type="ECO:0000313" key="2">
    <source>
        <dbReference type="Proteomes" id="UP000331127"/>
    </source>
</evidence>
<accession>A0A5M3X0I8</accession>
<protein>
    <submittedName>
        <fullName evidence="1">Uncharacterized protein</fullName>
    </submittedName>
</protein>
<sequence length="60" mass="5957">MKTGTIASRATVSALAMFQVLTIGLASRPPAASGTAAETMGASAPDFCAVCSLLSLTNQP</sequence>
<comment type="caution">
    <text evidence="1">The sequence shown here is derived from an EMBL/GenBank/DDBJ whole genome shotgun (WGS) entry which is preliminary data.</text>
</comment>
<name>A0A5M3X0I8_9ACTN</name>
<proteinExistence type="predicted"/>
<keyword evidence="2" id="KW-1185">Reference proteome</keyword>
<dbReference type="Proteomes" id="UP000331127">
    <property type="component" value="Unassembled WGS sequence"/>
</dbReference>
<evidence type="ECO:0000313" key="1">
    <source>
        <dbReference type="EMBL" id="GES15257.1"/>
    </source>
</evidence>
<gene>
    <name evidence="1" type="ORF">Amac_088540</name>
</gene>
<dbReference type="AlphaFoldDB" id="A0A5M3X0I8"/>
<dbReference type="EMBL" id="BLAE01000072">
    <property type="protein sequence ID" value="GES15257.1"/>
    <property type="molecule type" value="Genomic_DNA"/>
</dbReference>